<dbReference type="GO" id="GO:0005737">
    <property type="term" value="C:cytoplasm"/>
    <property type="evidence" value="ECO:0007669"/>
    <property type="project" value="TreeGrafter"/>
</dbReference>
<dbReference type="Gene3D" id="1.10.390.10">
    <property type="entry name" value="Neutral Protease Domain 2"/>
    <property type="match status" value="1"/>
</dbReference>
<dbReference type="GO" id="GO:0016020">
    <property type="term" value="C:membrane"/>
    <property type="evidence" value="ECO:0007669"/>
    <property type="project" value="TreeGrafter"/>
</dbReference>
<organism evidence="18 19">
    <name type="scientific">Flexivirga oryzae</name>
    <dbReference type="NCBI Taxonomy" id="1794944"/>
    <lineage>
        <taxon>Bacteria</taxon>
        <taxon>Bacillati</taxon>
        <taxon>Actinomycetota</taxon>
        <taxon>Actinomycetes</taxon>
        <taxon>Micrococcales</taxon>
        <taxon>Dermacoccaceae</taxon>
        <taxon>Flexivirga</taxon>
    </lineage>
</organism>
<dbReference type="GO" id="GO:0043171">
    <property type="term" value="P:peptide catabolic process"/>
    <property type="evidence" value="ECO:0007669"/>
    <property type="project" value="TreeGrafter"/>
</dbReference>
<dbReference type="RefSeq" id="WP_183318481.1">
    <property type="nucleotide sequence ID" value="NZ_JACHVQ010000001.1"/>
</dbReference>
<feature type="region of interest" description="Disordered" evidence="14">
    <location>
        <begin position="160"/>
        <end position="185"/>
    </location>
</feature>
<evidence type="ECO:0000313" key="18">
    <source>
        <dbReference type="EMBL" id="MBB2890412.1"/>
    </source>
</evidence>
<dbReference type="PANTHER" id="PTHR11533">
    <property type="entry name" value="PROTEASE M1 ZINC METALLOPROTEASE"/>
    <property type="match status" value="1"/>
</dbReference>
<dbReference type="GO" id="GO:0005615">
    <property type="term" value="C:extracellular space"/>
    <property type="evidence" value="ECO:0007669"/>
    <property type="project" value="TreeGrafter"/>
</dbReference>
<dbReference type="Pfam" id="PF17900">
    <property type="entry name" value="Peptidase_M1_N"/>
    <property type="match status" value="1"/>
</dbReference>
<dbReference type="FunFam" id="1.10.390.10:FF:000004">
    <property type="entry name" value="Aminopeptidase N"/>
    <property type="match status" value="1"/>
</dbReference>
<dbReference type="GO" id="GO:0008270">
    <property type="term" value="F:zinc ion binding"/>
    <property type="evidence" value="ECO:0007669"/>
    <property type="project" value="InterPro"/>
</dbReference>
<dbReference type="SUPFAM" id="SSF55486">
    <property type="entry name" value="Metalloproteases ('zincins'), catalytic domain"/>
    <property type="match status" value="1"/>
</dbReference>
<proteinExistence type="inferred from homology"/>
<keyword evidence="10" id="KW-0862">Zinc</keyword>
<dbReference type="EMBL" id="JACHVQ010000001">
    <property type="protein sequence ID" value="MBB2890412.1"/>
    <property type="molecule type" value="Genomic_DNA"/>
</dbReference>
<sequence length="869" mass="95324">MPGTNLTREEAQQRASALTVQSYDVTLDLTTGPETFRTTSTVRFDATDTAPTFVDFVGPSVESITLNGESVDPATAYDGARIALPALAATNELTVQATGAYMNTGEGLHRFVDPADNEVYLYTQFEVADSRRVFAVFEQPSLKATFAFTVTAPARWQLISNQPTPEPVPAEQTYTGPDGTTEPTATWTFEPTPRVSSYITALVAGPYDVVRDEVQATNGTVPLGVYCRRSLREYLDADNIFAVTKKGFAFFEEQFGEPYPFAKYDQIFTPEYNAGAMENAGCVTITETYIFRTQVSGALIERRGLTILHELAHMWFGDLVTMQWWDDLWLNESFAEWASTWCQAEVTEWDTAWTTFSSSEKTWAYKQDQLSSTHPVYANMRHLEDVEANFDGITYAKGASVLKQLVAYVGVEPFVAGLRSYFSKYKWGNTTFDDLLGELEATSGRDLSSWRELWLKTSGVNTLRPLVEVDDDGVITKLQIEQTAAAGYPTLRPHRLAIGSYRLADGALTATSSLEIDVEGPLTDVSKLVGERMPDLLLVNDQDLTYAKVRLDPKSLSTVLANPTAVSDSLARAVIFGALWDMTRDGELPPRDYIRYAIAAVATETDSTLRQTLITQINGATTAFLTSGAFGHATSFLRPEHRTEAANEAAAAFRTLMTRAEPGSDAQLQLTLAFAHQARSQDDVAYVRALFDGTEVLDGLPMDTDMKWSLLTSLAVAGTATDAEIEAQLAADNTATGVARAAGARAAYPTAEAKARAWHDLVETDSLPNETARAVALGFGRVHDTALLEPYVERYHAALRDVWDARTYAMAANFVVVLYPVALASQELVDATEQWLAQNQDAPAGLVRLVAENRDIVRVALTAQARDEA</sequence>
<dbReference type="NCBIfam" id="TIGR02412">
    <property type="entry name" value="pepN_strep_liv"/>
    <property type="match status" value="1"/>
</dbReference>
<dbReference type="EC" id="3.4.11.2" evidence="4"/>
<dbReference type="SUPFAM" id="SSF63737">
    <property type="entry name" value="Leukotriene A4 hydrolase N-terminal domain"/>
    <property type="match status" value="1"/>
</dbReference>
<evidence type="ECO:0000256" key="9">
    <source>
        <dbReference type="ARBA" id="ARBA00022801"/>
    </source>
</evidence>
<dbReference type="Proteomes" id="UP000559182">
    <property type="component" value="Unassembled WGS sequence"/>
</dbReference>
<dbReference type="InterPro" id="IPR014782">
    <property type="entry name" value="Peptidase_M1_dom"/>
</dbReference>
<dbReference type="InterPro" id="IPR024571">
    <property type="entry name" value="ERAP1-like_C_dom"/>
</dbReference>
<name>A0A839N6T4_9MICO</name>
<evidence type="ECO:0000256" key="8">
    <source>
        <dbReference type="ARBA" id="ARBA00022723"/>
    </source>
</evidence>
<dbReference type="AlphaFoldDB" id="A0A839N6T4"/>
<dbReference type="InterPro" id="IPR045357">
    <property type="entry name" value="Aminopeptidase_N-like_N"/>
</dbReference>
<gene>
    <name evidence="18" type="ORF">FHU39_000396</name>
</gene>
<dbReference type="GO" id="GO:0006508">
    <property type="term" value="P:proteolysis"/>
    <property type="evidence" value="ECO:0007669"/>
    <property type="project" value="UniProtKB-KW"/>
</dbReference>
<evidence type="ECO:0000256" key="3">
    <source>
        <dbReference type="ARBA" id="ARBA00010136"/>
    </source>
</evidence>
<dbReference type="GO" id="GO:0042277">
    <property type="term" value="F:peptide binding"/>
    <property type="evidence" value="ECO:0007669"/>
    <property type="project" value="TreeGrafter"/>
</dbReference>
<dbReference type="InterPro" id="IPR027268">
    <property type="entry name" value="Peptidase_M4/M1_CTD_sf"/>
</dbReference>
<dbReference type="InterPro" id="IPR012778">
    <property type="entry name" value="Pept_M1_aminopeptidase"/>
</dbReference>
<evidence type="ECO:0000256" key="1">
    <source>
        <dbReference type="ARBA" id="ARBA00000098"/>
    </source>
</evidence>
<comment type="cofactor">
    <cofactor evidence="2">
        <name>Zn(2+)</name>
        <dbReference type="ChEBI" id="CHEBI:29105"/>
    </cofactor>
</comment>
<evidence type="ECO:0000256" key="4">
    <source>
        <dbReference type="ARBA" id="ARBA00012564"/>
    </source>
</evidence>
<dbReference type="GO" id="GO:0070006">
    <property type="term" value="F:metalloaminopeptidase activity"/>
    <property type="evidence" value="ECO:0007669"/>
    <property type="project" value="TreeGrafter"/>
</dbReference>
<evidence type="ECO:0000256" key="10">
    <source>
        <dbReference type="ARBA" id="ARBA00022833"/>
    </source>
</evidence>
<protein>
    <recommendedName>
        <fullName evidence="5">Aminopeptidase N</fullName>
        <ecNumber evidence="4">3.4.11.2</ecNumber>
    </recommendedName>
    <alternativeName>
        <fullName evidence="12">Alanine aminopeptidase</fullName>
    </alternativeName>
    <alternativeName>
        <fullName evidence="13">Lysyl aminopeptidase</fullName>
    </alternativeName>
</protein>
<feature type="domain" description="ERAP1-like C-terminal" evidence="16">
    <location>
        <begin position="537"/>
        <end position="858"/>
    </location>
</feature>
<evidence type="ECO:0000259" key="17">
    <source>
        <dbReference type="Pfam" id="PF17900"/>
    </source>
</evidence>
<evidence type="ECO:0000256" key="13">
    <source>
        <dbReference type="ARBA" id="ARBA00031533"/>
    </source>
</evidence>
<reference evidence="18 19" key="1">
    <citation type="submission" date="2020-08" db="EMBL/GenBank/DDBJ databases">
        <title>Sequencing the genomes of 1000 actinobacteria strains.</title>
        <authorList>
            <person name="Klenk H.-P."/>
        </authorList>
    </citation>
    <scope>NUCLEOTIDE SEQUENCE [LARGE SCALE GENOMIC DNA]</scope>
    <source>
        <strain evidence="18 19">DSM 105369</strain>
    </source>
</reference>
<keyword evidence="9 18" id="KW-0378">Hydrolase</keyword>
<keyword evidence="11" id="KW-0482">Metalloprotease</keyword>
<dbReference type="CDD" id="cd09602">
    <property type="entry name" value="M1_APN"/>
    <property type="match status" value="1"/>
</dbReference>
<dbReference type="PRINTS" id="PR00756">
    <property type="entry name" value="ALADIPTASE"/>
</dbReference>
<dbReference type="GO" id="GO:0016285">
    <property type="term" value="F:alanyl aminopeptidase activity"/>
    <property type="evidence" value="ECO:0007669"/>
    <property type="project" value="UniProtKB-EC"/>
</dbReference>
<evidence type="ECO:0000256" key="2">
    <source>
        <dbReference type="ARBA" id="ARBA00001947"/>
    </source>
</evidence>
<dbReference type="FunFam" id="2.60.40.1730:FF:000010">
    <property type="entry name" value="Putative aminopeptidase N"/>
    <property type="match status" value="1"/>
</dbReference>
<dbReference type="Pfam" id="PF11838">
    <property type="entry name" value="ERAP1_C"/>
    <property type="match status" value="1"/>
</dbReference>
<dbReference type="InterPro" id="IPR042097">
    <property type="entry name" value="Aminopeptidase_N-like_N_sf"/>
</dbReference>
<evidence type="ECO:0000259" key="15">
    <source>
        <dbReference type="Pfam" id="PF01433"/>
    </source>
</evidence>
<evidence type="ECO:0000256" key="5">
    <source>
        <dbReference type="ARBA" id="ARBA00015611"/>
    </source>
</evidence>
<keyword evidence="8" id="KW-0479">Metal-binding</keyword>
<comment type="catalytic activity">
    <reaction evidence="1">
        <text>Release of an N-terminal amino acid, Xaa-|-Yaa- from a peptide, amide or arylamide. Xaa is preferably Ala, but may be most amino acids including Pro (slow action). When a terminal hydrophobic residue is followed by a prolyl residue, the two may be released as an intact Xaa-Pro dipeptide.</text>
        <dbReference type="EC" id="3.4.11.2"/>
    </reaction>
</comment>
<feature type="domain" description="Aminopeptidase N-like N-terminal" evidence="17">
    <location>
        <begin position="22"/>
        <end position="199"/>
    </location>
</feature>
<evidence type="ECO:0000313" key="19">
    <source>
        <dbReference type="Proteomes" id="UP000559182"/>
    </source>
</evidence>
<comment type="similarity">
    <text evidence="3">Belongs to the peptidase M1 family.</text>
</comment>
<evidence type="ECO:0000256" key="11">
    <source>
        <dbReference type="ARBA" id="ARBA00023049"/>
    </source>
</evidence>
<dbReference type="InterPro" id="IPR050344">
    <property type="entry name" value="Peptidase_M1_aminopeptidases"/>
</dbReference>
<dbReference type="Gene3D" id="2.60.40.1730">
    <property type="entry name" value="tricorn interacting facor f3 domain"/>
    <property type="match status" value="1"/>
</dbReference>
<keyword evidence="7" id="KW-0645">Protease</keyword>
<feature type="domain" description="Peptidase M1 membrane alanine aminopeptidase" evidence="15">
    <location>
        <begin position="243"/>
        <end position="454"/>
    </location>
</feature>
<evidence type="ECO:0000256" key="14">
    <source>
        <dbReference type="SAM" id="MobiDB-lite"/>
    </source>
</evidence>
<comment type="caution">
    <text evidence="18">The sequence shown here is derived from an EMBL/GenBank/DDBJ whole genome shotgun (WGS) entry which is preliminary data.</text>
</comment>
<dbReference type="InterPro" id="IPR001930">
    <property type="entry name" value="Peptidase_M1"/>
</dbReference>
<evidence type="ECO:0000259" key="16">
    <source>
        <dbReference type="Pfam" id="PF11838"/>
    </source>
</evidence>
<dbReference type="Pfam" id="PF01433">
    <property type="entry name" value="Peptidase_M1"/>
    <property type="match status" value="1"/>
</dbReference>
<evidence type="ECO:0000256" key="7">
    <source>
        <dbReference type="ARBA" id="ARBA00022670"/>
    </source>
</evidence>
<accession>A0A839N6T4</accession>
<keyword evidence="6 18" id="KW-0031">Aminopeptidase</keyword>
<evidence type="ECO:0000256" key="12">
    <source>
        <dbReference type="ARBA" id="ARBA00029811"/>
    </source>
</evidence>
<keyword evidence="19" id="KW-1185">Reference proteome</keyword>
<evidence type="ECO:0000256" key="6">
    <source>
        <dbReference type="ARBA" id="ARBA00022438"/>
    </source>
</evidence>
<dbReference type="PANTHER" id="PTHR11533:SF174">
    <property type="entry name" value="PUROMYCIN-SENSITIVE AMINOPEPTIDASE-RELATED"/>
    <property type="match status" value="1"/>
</dbReference>